<evidence type="ECO:0000313" key="15">
    <source>
        <dbReference type="Proteomes" id="UP000292052"/>
    </source>
</evidence>
<dbReference type="GO" id="GO:0005886">
    <property type="term" value="C:plasma membrane"/>
    <property type="evidence" value="ECO:0007669"/>
    <property type="project" value="TreeGrafter"/>
</dbReference>
<keyword evidence="11 12" id="KW-0407">Ion channel</keyword>
<keyword evidence="5 12" id="KW-0812">Transmembrane</keyword>
<evidence type="ECO:0000256" key="8">
    <source>
        <dbReference type="ARBA" id="ARBA00023065"/>
    </source>
</evidence>
<evidence type="ECO:0000256" key="12">
    <source>
        <dbReference type="RuleBase" id="RU000679"/>
    </source>
</evidence>
<keyword evidence="10 12" id="KW-0739">Sodium transport</keyword>
<dbReference type="EMBL" id="QDEB01103485">
    <property type="protein sequence ID" value="RZC22689.1"/>
    <property type="molecule type" value="Genomic_DNA"/>
</dbReference>
<feature type="non-terminal residue" evidence="14">
    <location>
        <position position="472"/>
    </location>
</feature>
<evidence type="ECO:0000256" key="4">
    <source>
        <dbReference type="ARBA" id="ARBA00022461"/>
    </source>
</evidence>
<keyword evidence="8 12" id="KW-0406">Ion transport</keyword>
<dbReference type="OrthoDB" id="6502088at2759"/>
<evidence type="ECO:0000256" key="11">
    <source>
        <dbReference type="ARBA" id="ARBA00023303"/>
    </source>
</evidence>
<dbReference type="PANTHER" id="PTHR11690">
    <property type="entry name" value="AMILORIDE-SENSITIVE SODIUM CHANNEL-RELATED"/>
    <property type="match status" value="1"/>
</dbReference>
<evidence type="ECO:0000256" key="9">
    <source>
        <dbReference type="ARBA" id="ARBA00023136"/>
    </source>
</evidence>
<evidence type="ECO:0000313" key="14">
    <source>
        <dbReference type="EMBL" id="RZC22689.1"/>
    </source>
</evidence>
<dbReference type="PANTHER" id="PTHR11690:SF237">
    <property type="entry name" value="PICKPOCKET 16-RELATED"/>
    <property type="match status" value="1"/>
</dbReference>
<feature type="transmembrane region" description="Helical" evidence="13">
    <location>
        <begin position="7"/>
        <end position="32"/>
    </location>
</feature>
<dbReference type="Proteomes" id="UP000292052">
    <property type="component" value="Unassembled WGS sequence"/>
</dbReference>
<dbReference type="Gene3D" id="2.60.470.10">
    <property type="entry name" value="Acid-sensing ion channels like domains"/>
    <property type="match status" value="1"/>
</dbReference>
<keyword evidence="9 13" id="KW-0472">Membrane</keyword>
<dbReference type="GO" id="GO:0015280">
    <property type="term" value="F:ligand-gated sodium channel activity"/>
    <property type="evidence" value="ECO:0007669"/>
    <property type="project" value="TreeGrafter"/>
</dbReference>
<dbReference type="InterPro" id="IPR001873">
    <property type="entry name" value="ENaC"/>
</dbReference>
<dbReference type="AlphaFoldDB" id="A0A482VFW1"/>
<gene>
    <name evidence="14" type="ORF">BDFB_005733</name>
</gene>
<organism evidence="14 15">
    <name type="scientific">Asbolus verrucosus</name>
    <name type="common">Desert ironclad beetle</name>
    <dbReference type="NCBI Taxonomy" id="1661398"/>
    <lineage>
        <taxon>Eukaryota</taxon>
        <taxon>Metazoa</taxon>
        <taxon>Ecdysozoa</taxon>
        <taxon>Arthropoda</taxon>
        <taxon>Hexapoda</taxon>
        <taxon>Insecta</taxon>
        <taxon>Pterygota</taxon>
        <taxon>Neoptera</taxon>
        <taxon>Endopterygota</taxon>
        <taxon>Coleoptera</taxon>
        <taxon>Polyphaga</taxon>
        <taxon>Cucujiformia</taxon>
        <taxon>Tenebrionidae</taxon>
        <taxon>Pimeliinae</taxon>
        <taxon>Asbolus</taxon>
    </lineage>
</organism>
<feature type="transmembrane region" description="Helical" evidence="13">
    <location>
        <begin position="395"/>
        <end position="419"/>
    </location>
</feature>
<evidence type="ECO:0000256" key="1">
    <source>
        <dbReference type="ARBA" id="ARBA00004141"/>
    </source>
</evidence>
<evidence type="ECO:0000256" key="3">
    <source>
        <dbReference type="ARBA" id="ARBA00022448"/>
    </source>
</evidence>
<name>A0A482VFW1_ASBVE</name>
<keyword evidence="4 12" id="KW-0894">Sodium channel</keyword>
<evidence type="ECO:0000256" key="13">
    <source>
        <dbReference type="SAM" id="Phobius"/>
    </source>
</evidence>
<keyword evidence="7" id="KW-0915">Sodium</keyword>
<evidence type="ECO:0000256" key="7">
    <source>
        <dbReference type="ARBA" id="ARBA00023053"/>
    </source>
</evidence>
<comment type="similarity">
    <text evidence="2 12">Belongs to the amiloride-sensitive sodium channel (TC 1.A.6) family.</text>
</comment>
<evidence type="ECO:0000256" key="5">
    <source>
        <dbReference type="ARBA" id="ARBA00022692"/>
    </source>
</evidence>
<reference evidence="14 15" key="1">
    <citation type="submission" date="2017-03" db="EMBL/GenBank/DDBJ databases">
        <title>Genome of the blue death feigning beetle - Asbolus verrucosus.</title>
        <authorList>
            <person name="Rider S.D."/>
        </authorList>
    </citation>
    <scope>NUCLEOTIDE SEQUENCE [LARGE SCALE GENOMIC DNA]</scope>
    <source>
        <strain evidence="14">Butters</strain>
        <tissue evidence="14">Head and leg muscle</tissue>
    </source>
</reference>
<comment type="subcellular location">
    <subcellularLocation>
        <location evidence="1">Membrane</location>
        <topology evidence="1">Multi-pass membrane protein</topology>
    </subcellularLocation>
</comment>
<evidence type="ECO:0000256" key="10">
    <source>
        <dbReference type="ARBA" id="ARBA00023201"/>
    </source>
</evidence>
<sequence length="472" mass="54513">MSHNGRVFRVFWATVVTISLVAAVTLLCIAWIDFQEDPTLLVTDSTHYPIWNYPFPAVTICSFNKLSKKMTYKLAREMQKTYDISADELASEMRLLFQVIFNNNEEIPLRNYTRLQDILEQNEYTVEEIMQKLAPGCDTLLQRCKWKGEEKRCESIFEQIKTTEGFCCSFNYYALKNHNFSGALPNKIPKYPRRVSACGYLTALEVLLDSDPDDYFGTQIAAVGHRILLHNSYHFPDWSIQNVLTEKGIINLIGITPSITYSTPNIKYIDVNKRNCLFANESELHNFVQYSFHNCMVECRMNISKRLCGCIPFYYHSSRGTYPKARICSLRDIPCLTEHRKLIISSVPGYDFTAIKSDHRWGSEKHECGCLPDCDYVDYVAESSSGIFTRKYSTYYGGLLGLFIGFSFVSAVELIYFFTVRLAIDIKHKNEVARKKKDNNFVNVKPYHNHNEILNPKNLIVPNLRRRSNSNS</sequence>
<dbReference type="Pfam" id="PF00858">
    <property type="entry name" value="ASC"/>
    <property type="match status" value="1"/>
</dbReference>
<keyword evidence="15" id="KW-1185">Reference proteome</keyword>
<proteinExistence type="inferred from homology"/>
<evidence type="ECO:0000256" key="6">
    <source>
        <dbReference type="ARBA" id="ARBA00022989"/>
    </source>
</evidence>
<accession>A0A482VFW1</accession>
<comment type="caution">
    <text evidence="14">The sequence shown here is derived from an EMBL/GenBank/DDBJ whole genome shotgun (WGS) entry which is preliminary data.</text>
</comment>
<evidence type="ECO:0000256" key="2">
    <source>
        <dbReference type="ARBA" id="ARBA00007193"/>
    </source>
</evidence>
<protein>
    <submittedName>
        <fullName evidence="14">Sodium channel protein Nach</fullName>
    </submittedName>
</protein>
<keyword evidence="3 12" id="KW-0813">Transport</keyword>
<keyword evidence="6 13" id="KW-1133">Transmembrane helix</keyword>